<reference evidence="4" key="1">
    <citation type="submission" date="2022-12" db="EMBL/GenBank/DDBJ databases">
        <authorList>
            <person name="Webb A."/>
        </authorList>
    </citation>
    <scope>NUCLEOTIDE SEQUENCE</scope>
    <source>
        <strain evidence="4">Hp1</strain>
    </source>
</reference>
<evidence type="ECO:0000256" key="2">
    <source>
        <dbReference type="SAM" id="Phobius"/>
    </source>
</evidence>
<dbReference type="AlphaFoldDB" id="A0AAV0TJV2"/>
<keyword evidence="2" id="KW-1133">Transmembrane helix</keyword>
<evidence type="ECO:0000256" key="1">
    <source>
        <dbReference type="SAM" id="MobiDB-lite"/>
    </source>
</evidence>
<feature type="region of interest" description="Disordered" evidence="1">
    <location>
        <begin position="449"/>
        <end position="471"/>
    </location>
</feature>
<feature type="chain" id="PRO_5043617420" description="RxLR effector candidate protein" evidence="3">
    <location>
        <begin position="27"/>
        <end position="697"/>
    </location>
</feature>
<evidence type="ECO:0000256" key="3">
    <source>
        <dbReference type="SAM" id="SignalP"/>
    </source>
</evidence>
<evidence type="ECO:0008006" key="6">
    <source>
        <dbReference type="Google" id="ProtNLM"/>
    </source>
</evidence>
<dbReference type="Proteomes" id="UP001162031">
    <property type="component" value="Unassembled WGS sequence"/>
</dbReference>
<feature type="signal peptide" evidence="3">
    <location>
        <begin position="1"/>
        <end position="26"/>
    </location>
</feature>
<keyword evidence="2" id="KW-0812">Transmembrane</keyword>
<keyword evidence="5" id="KW-1185">Reference proteome</keyword>
<evidence type="ECO:0000313" key="5">
    <source>
        <dbReference type="Proteomes" id="UP001162031"/>
    </source>
</evidence>
<feature type="compositionally biased region" description="Polar residues" evidence="1">
    <location>
        <begin position="181"/>
        <end position="196"/>
    </location>
</feature>
<feature type="compositionally biased region" description="Low complexity" evidence="1">
    <location>
        <begin position="135"/>
        <end position="162"/>
    </location>
</feature>
<keyword evidence="3" id="KW-0732">Signal</keyword>
<keyword evidence="2" id="KW-0472">Membrane</keyword>
<accession>A0AAV0TJV2</accession>
<feature type="compositionally biased region" description="Low complexity" evidence="1">
    <location>
        <begin position="236"/>
        <end position="247"/>
    </location>
</feature>
<feature type="transmembrane region" description="Helical" evidence="2">
    <location>
        <begin position="411"/>
        <end position="433"/>
    </location>
</feature>
<feature type="compositionally biased region" description="Low complexity" evidence="1">
    <location>
        <begin position="298"/>
        <end position="313"/>
    </location>
</feature>
<dbReference type="EMBL" id="CANTFL010000455">
    <property type="protein sequence ID" value="CAI5722788.1"/>
    <property type="molecule type" value="Genomic_DNA"/>
</dbReference>
<feature type="compositionally biased region" description="Basic residues" evidence="1">
    <location>
        <begin position="505"/>
        <end position="515"/>
    </location>
</feature>
<comment type="caution">
    <text evidence="4">The sequence shown here is derived from an EMBL/GenBank/DDBJ whole genome shotgun (WGS) entry which is preliminary data.</text>
</comment>
<feature type="compositionally biased region" description="Polar residues" evidence="1">
    <location>
        <begin position="327"/>
        <end position="342"/>
    </location>
</feature>
<feature type="compositionally biased region" description="Polar residues" evidence="1">
    <location>
        <begin position="248"/>
        <end position="287"/>
    </location>
</feature>
<name>A0AAV0TJV2_HYABA</name>
<feature type="compositionally biased region" description="Low complexity" evidence="1">
    <location>
        <begin position="390"/>
        <end position="405"/>
    </location>
</feature>
<organism evidence="4 5">
    <name type="scientific">Hyaloperonospora brassicae</name>
    <name type="common">Brassica downy mildew</name>
    <name type="synonym">Peronospora brassicae</name>
    <dbReference type="NCBI Taxonomy" id="162125"/>
    <lineage>
        <taxon>Eukaryota</taxon>
        <taxon>Sar</taxon>
        <taxon>Stramenopiles</taxon>
        <taxon>Oomycota</taxon>
        <taxon>Peronosporomycetes</taxon>
        <taxon>Peronosporales</taxon>
        <taxon>Peronosporaceae</taxon>
        <taxon>Hyaloperonospora</taxon>
    </lineage>
</organism>
<proteinExistence type="predicted"/>
<protein>
    <recommendedName>
        <fullName evidence="6">RxLR effector candidate protein</fullName>
    </recommendedName>
</protein>
<sequence>MARSRIELRSLVAAIFVQLYAGHCNAVPSTETELNVCEYARKDLYVFNANTTSTVFPTGYISCENSSDVHADLCRICTCREKKVGTVAGLTVAGVVCVGSVDVTTCPREGQQFCGRNDSIEGATNGTSIVQDTFSFGENASGDSSSSWEGSSSNEDTSGDSSFLRGGSSSNEDTNAGDVTLANSSADLDDGNNTNAGSDSVSSGTSTSSFTLEPTIDHSSGIDASPSMDSNVSIETTSTDTDTNLDTAFNSSSIPVTVPESVNPSVDANASNTHINSDTSTLGNASEPSVPIDIFGFDTGSSSTDGASQSAASDSDRSIDTSSSSGTNIDASGTNIDASDNPSIRFDSLVKESGADDENVDGNVVGKVKPSPTSAAAPPVNQDIIRPRENGSALGTNNGSSGTSTWSGERLTVLLSTTCGIAVVAAIAAFVAVRRNRLKMKNELTTPTDDYDDESFGTATPVLPGQRGARNVGGGNRLVDAFENSPMASIVVLGPDDDFVPPPRRAPKRHYRSYPRNRPMDSYARSGSTKATKDLFTRDERPSTVSINASSGSQDHLLVSHGPPASGLPVRAPYEIFDTSNTRERFSSGMSSQFGSLSSGQAYESEMSFNSFRVASETSSGAEFDSVTSTNCSDLHTSSDLESVERLGTSCVSSAESTQYAMRDTEAIDETNESEIRTDLSRVAISFDLSATTSTSL</sequence>
<feature type="compositionally biased region" description="Low complexity" evidence="1">
    <location>
        <begin position="197"/>
        <end position="209"/>
    </location>
</feature>
<evidence type="ECO:0000313" key="4">
    <source>
        <dbReference type="EMBL" id="CAI5722788.1"/>
    </source>
</evidence>
<feature type="region of interest" description="Disordered" evidence="1">
    <location>
        <begin position="499"/>
        <end position="530"/>
    </location>
</feature>
<gene>
    <name evidence="4" type="ORF">HBR001_LOCUS2953</name>
</gene>
<feature type="region of interest" description="Disordered" evidence="1">
    <location>
        <begin position="134"/>
        <end position="405"/>
    </location>
</feature>